<sequence>MNADQIAAKLTEADMAKLLSHNIWRGCHPVTWPETLTNPCCTAAAWPLLEEEAALALELIVSGFGALPFTEEQVLRAARPGIAGAALRLGLLRLADAGIIFTVRRGWGEKLFVLPLDSVLPWHHTIRSIRYELRTDTDWQTDAEIEIEMKTDWGSDDPRLTHVDPYAIEAMDDDGYVPPFSIQLLHALAQMNNAGLKLTSKQVLTKRTIAKGAGQLYMQDEALSALITPSPGPAAEAYPPALLFVLELALESGWLQEHNGSLELAADPWSAWLEQAPTVREAALLRQLTAVVCAQNAAAAAGAAVLSSLAPNTWYRIADIEAVCLDGQRLLARAHAPMIEVWCRLLKQMGWIEQGADSEGNPVIQWRIDPRPFKREEDPHENMSESDWNAVQLTPDGDLYVRERCSYSIRWQLETVADRRKIDYTTVYRMDADSYKRAAKAGFTRDSLAAYLEELTQEQLPDTVRAMIAGGMDEHEQGKIQAQADETTGKKSAVGSSDASRANLYFQNTDGGAYELLQDRMTVKLLFAGVDDIPSMWLKQFRTYHLSTRREMMEQALSWRTTVKLNCEGAITLFIPERIVEEDNRWAVSGYLQLNQHSQGAVKLYPNMWEEMMLVLPVPIGG</sequence>
<feature type="region of interest" description="Disordered" evidence="1">
    <location>
        <begin position="475"/>
        <end position="495"/>
    </location>
</feature>
<accession>A0A6C0P769</accession>
<name>A0A6C0P769_9BACL</name>
<feature type="domain" description="Helicase XPB/Ssl2 N-terminal" evidence="2">
    <location>
        <begin position="394"/>
        <end position="488"/>
    </location>
</feature>
<reference evidence="3 4" key="1">
    <citation type="submission" date="2020-02" db="EMBL/GenBank/DDBJ databases">
        <title>Paenibacillus sp. nov., isolated from rhizosphere soil of tomato.</title>
        <authorList>
            <person name="Weon H.-Y."/>
            <person name="Lee S.A."/>
        </authorList>
    </citation>
    <scope>NUCLEOTIDE SEQUENCE [LARGE SCALE GENOMIC DNA]</scope>
    <source>
        <strain evidence="3 4">14171R-81</strain>
    </source>
</reference>
<dbReference type="RefSeq" id="WP_162644390.1">
    <property type="nucleotide sequence ID" value="NZ_CP048286.1"/>
</dbReference>
<proteinExistence type="predicted"/>
<evidence type="ECO:0000259" key="2">
    <source>
        <dbReference type="Pfam" id="PF13625"/>
    </source>
</evidence>
<evidence type="ECO:0000313" key="3">
    <source>
        <dbReference type="EMBL" id="QHW34384.1"/>
    </source>
</evidence>
<dbReference type="AlphaFoldDB" id="A0A6C0P769"/>
<keyword evidence="4" id="KW-1185">Reference proteome</keyword>
<dbReference type="Pfam" id="PF13625">
    <property type="entry name" value="Helicase_C_3"/>
    <property type="match status" value="1"/>
</dbReference>
<evidence type="ECO:0000313" key="4">
    <source>
        <dbReference type="Proteomes" id="UP000479114"/>
    </source>
</evidence>
<dbReference type="InterPro" id="IPR032830">
    <property type="entry name" value="XPB/Ssl2_N"/>
</dbReference>
<dbReference type="KEGG" id="prz:GZH47_28715"/>
<dbReference type="Proteomes" id="UP000479114">
    <property type="component" value="Chromosome"/>
</dbReference>
<gene>
    <name evidence="3" type="ORF">GZH47_28715</name>
</gene>
<organism evidence="3 4">
    <name type="scientific">Paenibacillus rhizovicinus</name>
    <dbReference type="NCBI Taxonomy" id="2704463"/>
    <lineage>
        <taxon>Bacteria</taxon>
        <taxon>Bacillati</taxon>
        <taxon>Bacillota</taxon>
        <taxon>Bacilli</taxon>
        <taxon>Bacillales</taxon>
        <taxon>Paenibacillaceae</taxon>
        <taxon>Paenibacillus</taxon>
    </lineage>
</organism>
<protein>
    <recommendedName>
        <fullName evidence="2">Helicase XPB/Ssl2 N-terminal domain-containing protein</fullName>
    </recommendedName>
</protein>
<evidence type="ECO:0000256" key="1">
    <source>
        <dbReference type="SAM" id="MobiDB-lite"/>
    </source>
</evidence>
<dbReference type="EMBL" id="CP048286">
    <property type="protein sequence ID" value="QHW34384.1"/>
    <property type="molecule type" value="Genomic_DNA"/>
</dbReference>